<dbReference type="InterPro" id="IPR011008">
    <property type="entry name" value="Dimeric_a/b-barrel"/>
</dbReference>
<dbReference type="SUPFAM" id="SSF54909">
    <property type="entry name" value="Dimeric alpha+beta barrel"/>
    <property type="match status" value="1"/>
</dbReference>
<evidence type="ECO:0000313" key="1">
    <source>
        <dbReference type="EMBL" id="BDD86534.1"/>
    </source>
</evidence>
<keyword evidence="2" id="KW-1185">Reference proteome</keyword>
<evidence type="ECO:0000313" key="2">
    <source>
        <dbReference type="Proteomes" id="UP000830055"/>
    </source>
</evidence>
<evidence type="ECO:0008006" key="3">
    <source>
        <dbReference type="Google" id="ProtNLM"/>
    </source>
</evidence>
<name>A0ABN6M5G1_9BACT</name>
<dbReference type="Proteomes" id="UP000830055">
    <property type="component" value="Chromosome"/>
</dbReference>
<dbReference type="Gene3D" id="3.30.70.100">
    <property type="match status" value="1"/>
</dbReference>
<dbReference type="RefSeq" id="WP_284153618.1">
    <property type="nucleotide sequence ID" value="NZ_AP025516.1"/>
</dbReference>
<protein>
    <recommendedName>
        <fullName evidence="3">ABM domain-containing protein</fullName>
    </recommendedName>
</protein>
<organism evidence="1 2">
    <name type="scientific">Desulfofustis limnaeus</name>
    <dbReference type="NCBI Taxonomy" id="2740163"/>
    <lineage>
        <taxon>Bacteria</taxon>
        <taxon>Pseudomonadati</taxon>
        <taxon>Thermodesulfobacteriota</taxon>
        <taxon>Desulfobulbia</taxon>
        <taxon>Desulfobulbales</taxon>
        <taxon>Desulfocapsaceae</taxon>
        <taxon>Desulfofustis</taxon>
    </lineage>
</organism>
<reference evidence="1 2" key="1">
    <citation type="submission" date="2022-01" db="EMBL/GenBank/DDBJ databases">
        <title>Desulfofustis limnae sp. nov., a novel mesophilic sulfate-reducing bacterium isolated from marsh soil.</title>
        <authorList>
            <person name="Watanabe M."/>
            <person name="Takahashi A."/>
            <person name="Kojima H."/>
            <person name="Fukui M."/>
        </authorList>
    </citation>
    <scope>NUCLEOTIDE SEQUENCE [LARGE SCALE GENOMIC DNA]</scope>
    <source>
        <strain evidence="1 2">PPLL</strain>
    </source>
</reference>
<sequence length="103" mass="12138">MRPLKEIRVIWEFIVRDEYLEQFVHAYSSGGAWALLFEKYTGYLKTELIIDTANAHRFITIDYWDSFDSYMDMKNNCSTSYQSLDDTCAVYTVKETFIGVFEA</sequence>
<accession>A0ABN6M5G1</accession>
<dbReference type="EMBL" id="AP025516">
    <property type="protein sequence ID" value="BDD86534.1"/>
    <property type="molecule type" value="Genomic_DNA"/>
</dbReference>
<gene>
    <name evidence="1" type="ORF">DPPLL_08990</name>
</gene>
<proteinExistence type="predicted"/>